<reference evidence="2" key="1">
    <citation type="journal article" date="2017" name="Nat. Ecol. Evol.">
        <title>Genome expansion and lineage-specific genetic innovations in the forest pathogenic fungi Armillaria.</title>
        <authorList>
            <person name="Sipos G."/>
            <person name="Prasanna A.N."/>
            <person name="Walter M.C."/>
            <person name="O'Connor E."/>
            <person name="Balint B."/>
            <person name="Krizsan K."/>
            <person name="Kiss B."/>
            <person name="Hess J."/>
            <person name="Varga T."/>
            <person name="Slot J."/>
            <person name="Riley R."/>
            <person name="Boka B."/>
            <person name="Rigling D."/>
            <person name="Barry K."/>
            <person name="Lee J."/>
            <person name="Mihaltcheva S."/>
            <person name="LaButti K."/>
            <person name="Lipzen A."/>
            <person name="Waldron R."/>
            <person name="Moloney N.M."/>
            <person name="Sperisen C."/>
            <person name="Kredics L."/>
            <person name="Vagvoelgyi C."/>
            <person name="Patrignani A."/>
            <person name="Fitzpatrick D."/>
            <person name="Nagy I."/>
            <person name="Doyle S."/>
            <person name="Anderson J.B."/>
            <person name="Grigoriev I.V."/>
            <person name="Gueldener U."/>
            <person name="Muensterkoetter M."/>
            <person name="Nagy L.G."/>
        </authorList>
    </citation>
    <scope>NUCLEOTIDE SEQUENCE [LARGE SCALE GENOMIC DNA]</scope>
    <source>
        <strain evidence="2">C18/9</strain>
    </source>
</reference>
<proteinExistence type="predicted"/>
<dbReference type="OMA" id="RENDGHY"/>
<dbReference type="InterPro" id="IPR004242">
    <property type="entry name" value="Transposase_21"/>
</dbReference>
<protein>
    <submittedName>
        <fullName evidence="1">Uncharacterized protein</fullName>
    </submittedName>
</protein>
<dbReference type="Pfam" id="PF02992">
    <property type="entry name" value="Transposase_21"/>
    <property type="match status" value="1"/>
</dbReference>
<evidence type="ECO:0000313" key="2">
    <source>
        <dbReference type="Proteomes" id="UP000219338"/>
    </source>
</evidence>
<gene>
    <name evidence="1" type="ORF">ARMOST_20878</name>
</gene>
<name>A0A284S8L4_ARMOS</name>
<sequence>MKKHVEHLSGVVPLVHDMCVDSCTAFTGPFKDLEECYYCSKLHYENGRPRHQFYTIPIGPIIQALYASPASAKNMQHHKEATQRILEYAQTHGGRLEMYNDVYCGKEYLDTVRDGRIKNGDTLISMSMDGTQLFRDKSLDCWMFIYLFYNLLPDLRYKKAYVVPGGTVEGPNKPKNIDSFLFPAVYHISALQKEGLQVWDAYRCQHFTDIPFFGYGTADGPAMASMSGMVGCHGKCGCHLHCKCQGRRRENDGHYYPAMAKPMDYSVHGSDHPDITFSDLHHFRQGIDMWYNDGIKKLAGARNMVQYQAIRLETGLCRPTIFSGLQHSLGVPQMFVMDIMHLVSINDPDLLLDLWRGTLQHYAPDKKEDWEWFVLKGKIWKAHRETVTRATPYLPSSYQVMHNGLWKR</sequence>
<accession>A0A284S8L4</accession>
<evidence type="ECO:0000313" key="1">
    <source>
        <dbReference type="EMBL" id="SJL17328.1"/>
    </source>
</evidence>
<dbReference type="OrthoDB" id="2669721at2759"/>
<keyword evidence="2" id="KW-1185">Reference proteome</keyword>
<dbReference type="STRING" id="47428.A0A284S8L4"/>
<dbReference type="AlphaFoldDB" id="A0A284S8L4"/>
<dbReference type="EMBL" id="FUEG01000043">
    <property type="protein sequence ID" value="SJL17328.1"/>
    <property type="molecule type" value="Genomic_DNA"/>
</dbReference>
<organism evidence="1 2">
    <name type="scientific">Armillaria ostoyae</name>
    <name type="common">Armillaria root rot fungus</name>
    <dbReference type="NCBI Taxonomy" id="47428"/>
    <lineage>
        <taxon>Eukaryota</taxon>
        <taxon>Fungi</taxon>
        <taxon>Dikarya</taxon>
        <taxon>Basidiomycota</taxon>
        <taxon>Agaricomycotina</taxon>
        <taxon>Agaricomycetes</taxon>
        <taxon>Agaricomycetidae</taxon>
        <taxon>Agaricales</taxon>
        <taxon>Marasmiineae</taxon>
        <taxon>Physalacriaceae</taxon>
        <taxon>Armillaria</taxon>
    </lineage>
</organism>
<dbReference type="Proteomes" id="UP000219338">
    <property type="component" value="Unassembled WGS sequence"/>
</dbReference>